<keyword evidence="4 9" id="KW-0689">Ribosomal protein</keyword>
<dbReference type="OrthoDB" id="1109245at2759"/>
<dbReference type="InterPro" id="IPR014722">
    <property type="entry name" value="Rib_uL2_dom2"/>
</dbReference>
<feature type="domain" description="Small ribosomal subunit protein eS4 central region" evidence="7">
    <location>
        <begin position="46"/>
        <end position="120"/>
    </location>
</feature>
<dbReference type="InterPro" id="IPR036986">
    <property type="entry name" value="S4_RNA-bd_sf"/>
</dbReference>
<dbReference type="GO" id="GO:0006412">
    <property type="term" value="P:translation"/>
    <property type="evidence" value="ECO:0007669"/>
    <property type="project" value="InterPro"/>
</dbReference>
<dbReference type="InterPro" id="IPR032277">
    <property type="entry name" value="Ribosomal_eS4_C"/>
</dbReference>
<evidence type="ECO:0000259" key="8">
    <source>
        <dbReference type="Pfam" id="PF16121"/>
    </source>
</evidence>
<comment type="caution">
    <text evidence="9">The sequence shown here is derived from an EMBL/GenBank/DDBJ whole genome shotgun (WGS) entry which is preliminary data.</text>
</comment>
<dbReference type="InterPro" id="IPR038237">
    <property type="entry name" value="Ribosomal_eS4_central_sf"/>
</dbReference>
<dbReference type="PANTHER" id="PTHR11581:SF0">
    <property type="entry name" value="SMALL RIBOSOMAL SUBUNIT PROTEIN ES4"/>
    <property type="match status" value="1"/>
</dbReference>
<evidence type="ECO:0000313" key="9">
    <source>
        <dbReference type="EMBL" id="KAA6378314.1"/>
    </source>
</evidence>
<dbReference type="Proteomes" id="UP000324800">
    <property type="component" value="Unassembled WGS sequence"/>
</dbReference>
<evidence type="ECO:0000256" key="4">
    <source>
        <dbReference type="ARBA" id="ARBA00022980"/>
    </source>
</evidence>
<reference evidence="9 10" key="1">
    <citation type="submission" date="2019-03" db="EMBL/GenBank/DDBJ databases">
        <title>Single cell metagenomics reveals metabolic interactions within the superorganism composed of flagellate Streblomastix strix and complex community of Bacteroidetes bacteria on its surface.</title>
        <authorList>
            <person name="Treitli S.C."/>
            <person name="Kolisko M."/>
            <person name="Husnik F."/>
            <person name="Keeling P."/>
            <person name="Hampl V."/>
        </authorList>
    </citation>
    <scope>NUCLEOTIDE SEQUENCE [LARGE SCALE GENOMIC DNA]</scope>
    <source>
        <strain evidence="9">ST1C</strain>
    </source>
</reference>
<protein>
    <submittedName>
        <fullName evidence="9">Putative 40S ribosomal protein S4</fullName>
    </submittedName>
</protein>
<keyword evidence="2" id="KW-0699">rRNA-binding</keyword>
<comment type="similarity">
    <text evidence="1">Belongs to the eukaryotic ribosomal protein eS4 family.</text>
</comment>
<dbReference type="InterPro" id="IPR000876">
    <property type="entry name" value="Ribosomal_eS4"/>
</dbReference>
<gene>
    <name evidence="9" type="ORF">EZS28_026158</name>
</gene>
<dbReference type="InterPro" id="IPR013845">
    <property type="entry name" value="Ribosomal_eS4_central_region"/>
</dbReference>
<name>A0A5J4V7A8_9EUKA</name>
<evidence type="ECO:0000256" key="3">
    <source>
        <dbReference type="ARBA" id="ARBA00022884"/>
    </source>
</evidence>
<keyword evidence="5" id="KW-0687">Ribonucleoprotein</keyword>
<evidence type="ECO:0000256" key="5">
    <source>
        <dbReference type="ARBA" id="ARBA00023274"/>
    </source>
</evidence>
<accession>A0A5J4V7A8</accession>
<feature type="domain" description="Small ribosomal subunit protein eS4 C-terminal" evidence="8">
    <location>
        <begin position="163"/>
        <end position="209"/>
    </location>
</feature>
<dbReference type="FunFam" id="2.40.50.740:FF:000001">
    <property type="entry name" value="40S ribosomal protein S4"/>
    <property type="match status" value="1"/>
</dbReference>
<sequence length="217" mass="24547">NRLHYALTGREAGMIMHRRNVLVDGVARTDPTYPLGFQDVVSIPKTKENFRLLYDIKGRFLLHRITDEEATYKLGKVKQVQLGAKSIPYLVTHDGRTIRFPDPKIKVNDTIVYNLKTKKIDKFASFENGNICMATGGRNQGRIGIITVKEKHPGSYEIVHIKDLEGNSFATRLNYVFVIGKGATPYISIPKNKGVRIANIEDRELRLKNNAKGSHDK</sequence>
<dbReference type="EMBL" id="SNRW01009225">
    <property type="protein sequence ID" value="KAA6378314.1"/>
    <property type="molecule type" value="Genomic_DNA"/>
</dbReference>
<dbReference type="InterPro" id="IPR041982">
    <property type="entry name" value="Ribosomal_eS4_KOW"/>
</dbReference>
<dbReference type="AlphaFoldDB" id="A0A5J4V7A8"/>
<dbReference type="CDD" id="cd00165">
    <property type="entry name" value="S4"/>
    <property type="match status" value="1"/>
</dbReference>
<dbReference type="PANTHER" id="PTHR11581">
    <property type="entry name" value="30S/40S RIBOSOMAL PROTEIN S4"/>
    <property type="match status" value="1"/>
</dbReference>
<dbReference type="Gene3D" id="2.40.50.740">
    <property type="match status" value="1"/>
</dbReference>
<dbReference type="Pfam" id="PF16121">
    <property type="entry name" value="40S_S4_C"/>
    <property type="match status" value="1"/>
</dbReference>
<dbReference type="FunFam" id="2.30.30.30:FF:000005">
    <property type="entry name" value="40S ribosomal protein S4"/>
    <property type="match status" value="1"/>
</dbReference>
<dbReference type="GO" id="GO:0003735">
    <property type="term" value="F:structural constituent of ribosome"/>
    <property type="evidence" value="ECO:0007669"/>
    <property type="project" value="InterPro"/>
</dbReference>
<keyword evidence="3 6" id="KW-0694">RNA-binding</keyword>
<evidence type="ECO:0000256" key="1">
    <source>
        <dbReference type="ARBA" id="ARBA00007500"/>
    </source>
</evidence>
<dbReference type="GO" id="GO:0022627">
    <property type="term" value="C:cytosolic small ribosomal subunit"/>
    <property type="evidence" value="ECO:0007669"/>
    <property type="project" value="TreeGrafter"/>
</dbReference>
<evidence type="ECO:0000256" key="6">
    <source>
        <dbReference type="PROSITE-ProRule" id="PRU00182"/>
    </source>
</evidence>
<organism evidence="9 10">
    <name type="scientific">Streblomastix strix</name>
    <dbReference type="NCBI Taxonomy" id="222440"/>
    <lineage>
        <taxon>Eukaryota</taxon>
        <taxon>Metamonada</taxon>
        <taxon>Preaxostyla</taxon>
        <taxon>Oxymonadida</taxon>
        <taxon>Streblomastigidae</taxon>
        <taxon>Streblomastix</taxon>
    </lineage>
</organism>
<evidence type="ECO:0000313" key="10">
    <source>
        <dbReference type="Proteomes" id="UP000324800"/>
    </source>
</evidence>
<evidence type="ECO:0000259" key="7">
    <source>
        <dbReference type="Pfam" id="PF00900"/>
    </source>
</evidence>
<dbReference type="CDD" id="cd06087">
    <property type="entry name" value="KOW_RPS4"/>
    <property type="match status" value="1"/>
</dbReference>
<dbReference type="Pfam" id="PF00900">
    <property type="entry name" value="Ribosomal_S4e"/>
    <property type="match status" value="1"/>
</dbReference>
<feature type="non-terminal residue" evidence="9">
    <location>
        <position position="1"/>
    </location>
</feature>
<dbReference type="Gene3D" id="2.30.30.30">
    <property type="match status" value="1"/>
</dbReference>
<evidence type="ECO:0000256" key="2">
    <source>
        <dbReference type="ARBA" id="ARBA00022730"/>
    </source>
</evidence>
<proteinExistence type="inferred from homology"/>
<dbReference type="PROSITE" id="PS50889">
    <property type="entry name" value="S4"/>
    <property type="match status" value="1"/>
</dbReference>
<dbReference type="Gene3D" id="3.10.290.10">
    <property type="entry name" value="RNA-binding S4 domain"/>
    <property type="match status" value="1"/>
</dbReference>
<dbReference type="GO" id="GO:0019843">
    <property type="term" value="F:rRNA binding"/>
    <property type="evidence" value="ECO:0007669"/>
    <property type="project" value="UniProtKB-KW"/>
</dbReference>